<evidence type="ECO:0000313" key="2">
    <source>
        <dbReference type="Proteomes" id="UP000829196"/>
    </source>
</evidence>
<dbReference type="AlphaFoldDB" id="A0A8T3A7J2"/>
<proteinExistence type="predicted"/>
<comment type="caution">
    <text evidence="1">The sequence shown here is derived from an EMBL/GenBank/DDBJ whole genome shotgun (WGS) entry which is preliminary data.</text>
</comment>
<reference evidence="1" key="1">
    <citation type="journal article" date="2022" name="Front. Genet.">
        <title>Chromosome-Scale Assembly of the Dendrobium nobile Genome Provides Insights Into the Molecular Mechanism of the Biosynthesis of the Medicinal Active Ingredient of Dendrobium.</title>
        <authorList>
            <person name="Xu Q."/>
            <person name="Niu S.-C."/>
            <person name="Li K.-L."/>
            <person name="Zheng P.-J."/>
            <person name="Zhang X.-J."/>
            <person name="Jia Y."/>
            <person name="Liu Y."/>
            <person name="Niu Y.-X."/>
            <person name="Yu L.-H."/>
            <person name="Chen D.-F."/>
            <person name="Zhang G.-Q."/>
        </authorList>
    </citation>
    <scope>NUCLEOTIDE SEQUENCE</scope>
    <source>
        <tissue evidence="1">Leaf</tissue>
    </source>
</reference>
<organism evidence="1 2">
    <name type="scientific">Dendrobium nobile</name>
    <name type="common">Orchid</name>
    <dbReference type="NCBI Taxonomy" id="94219"/>
    <lineage>
        <taxon>Eukaryota</taxon>
        <taxon>Viridiplantae</taxon>
        <taxon>Streptophyta</taxon>
        <taxon>Embryophyta</taxon>
        <taxon>Tracheophyta</taxon>
        <taxon>Spermatophyta</taxon>
        <taxon>Magnoliopsida</taxon>
        <taxon>Liliopsida</taxon>
        <taxon>Asparagales</taxon>
        <taxon>Orchidaceae</taxon>
        <taxon>Epidendroideae</taxon>
        <taxon>Malaxideae</taxon>
        <taxon>Dendrobiinae</taxon>
        <taxon>Dendrobium</taxon>
    </lineage>
</organism>
<gene>
    <name evidence="1" type="ORF">KFK09_026446</name>
</gene>
<name>A0A8T3A7J2_DENNO</name>
<accession>A0A8T3A7J2</accession>
<sequence>MDGSQVMHYVAWEVLCRPKNCGGSGIQSALARIGLLREKFAWNLLEESNSLLNRNFLAKYGDRWWNKEEFKGGSPSWKIITSGWKALKKFVRWKVVDGSNINVLKDAWILDKSLLKWPTFVGIFDDENLALNFFIED</sequence>
<dbReference type="OrthoDB" id="10587608at2759"/>
<keyword evidence="2" id="KW-1185">Reference proteome</keyword>
<evidence type="ECO:0000313" key="1">
    <source>
        <dbReference type="EMBL" id="KAI0492180.1"/>
    </source>
</evidence>
<protein>
    <submittedName>
        <fullName evidence="1">Uncharacterized protein</fullName>
    </submittedName>
</protein>
<dbReference type="Proteomes" id="UP000829196">
    <property type="component" value="Unassembled WGS sequence"/>
</dbReference>
<dbReference type="EMBL" id="JAGYWB010000018">
    <property type="protein sequence ID" value="KAI0492180.1"/>
    <property type="molecule type" value="Genomic_DNA"/>
</dbReference>